<accession>A0AB32X684</accession>
<dbReference type="Proteomes" id="UP000006864">
    <property type="component" value="Chromosome"/>
</dbReference>
<evidence type="ECO:0000256" key="1">
    <source>
        <dbReference type="SAM" id="Phobius"/>
    </source>
</evidence>
<proteinExistence type="predicted"/>
<keyword evidence="1" id="KW-0812">Transmembrane</keyword>
<evidence type="ECO:0000313" key="3">
    <source>
        <dbReference type="Proteomes" id="UP000006864"/>
    </source>
</evidence>
<sequence>MRFKILEVLALSVLVLSLGISFILCLLFSMEALFHG</sequence>
<feature type="transmembrane region" description="Helical" evidence="1">
    <location>
        <begin position="9"/>
        <end position="30"/>
    </location>
</feature>
<keyword evidence="1" id="KW-1133">Transmembrane helix</keyword>
<evidence type="ECO:0000313" key="2">
    <source>
        <dbReference type="EMBL" id="ADO03388.1"/>
    </source>
</evidence>
<dbReference type="EMBL" id="CP002076">
    <property type="protein sequence ID" value="ADO03388.1"/>
    <property type="molecule type" value="Genomic_DNA"/>
</dbReference>
<keyword evidence="1" id="KW-0472">Membrane</keyword>
<name>A0AB32X684_HELPC</name>
<organism evidence="2 3">
    <name type="scientific">Helicobacter pylori (strain Cuz20)</name>
    <dbReference type="NCBI Taxonomy" id="765964"/>
    <lineage>
        <taxon>Bacteria</taxon>
        <taxon>Pseudomonadati</taxon>
        <taxon>Campylobacterota</taxon>
        <taxon>Epsilonproteobacteria</taxon>
        <taxon>Campylobacterales</taxon>
        <taxon>Helicobacteraceae</taxon>
        <taxon>Helicobacter</taxon>
    </lineage>
</organism>
<reference evidence="3" key="1">
    <citation type="submission" date="2010-06" db="EMBL/GenBank/DDBJ databases">
        <title>Complete genome sequence of Helicobacter pylori strain Cuz20.</title>
        <authorList>
            <person name="Kersulyte D."/>
            <person name="Herrera P."/>
            <person name="Gilman R.H."/>
            <person name="Berg D.E."/>
        </authorList>
    </citation>
    <scope>NUCLEOTIDE SEQUENCE [LARGE SCALE GENOMIC DNA]</scope>
    <source>
        <strain evidence="3">Cuz20</strain>
    </source>
</reference>
<gene>
    <name evidence="2" type="ordered locus">HPCU_01020</name>
</gene>
<dbReference type="KEGG" id="hpu:HPCU_01020"/>
<dbReference type="AlphaFoldDB" id="A0AB32X684"/>
<protein>
    <submittedName>
        <fullName evidence="2">Uncharacterized protein</fullName>
    </submittedName>
</protein>